<feature type="domain" description="Sialidase" evidence="2">
    <location>
        <begin position="74"/>
        <end position="311"/>
    </location>
</feature>
<evidence type="ECO:0000313" key="4">
    <source>
        <dbReference type="Proteomes" id="UP000031737"/>
    </source>
</evidence>
<dbReference type="VEuPathDB" id="TriTrypDB:TRSC58_06773"/>
<sequence length="316" mass="34267">MSEQRQSNMCRHLFFPSVPLLCLLLICVGSAAVHADRNKANEAQLLQVVDLFVPHQTIVETQGANQRRNYFVSPSLASAGGILVALAKGHINFKYSGEDPISVEYTDVVAGYIDSAENWSSFVAEVSANKWKSHSIFGMSVQVEYKPHARCVLKPTAVAKGNKVFLLVGGHYLKFDPSSKSWIVLAQGLDLLVGEVTQDKVIQWGKPTSILSHIEPSAEQRGLDKFIGGGSGVVMEDGTLVFPVTARSAVADTVTMIIYSKDDGKNWVLPQGMPPAGCTDPLIVEWEQGQLLMIAQCEFGPNVFESRDMGATVDGG</sequence>
<accession>A0A061IS74</accession>
<dbReference type="OrthoDB" id="250969at2759"/>
<dbReference type="EMBL" id="AUPL01006773">
    <property type="protein sequence ID" value="ESL05573.1"/>
    <property type="molecule type" value="Genomic_DNA"/>
</dbReference>
<keyword evidence="1" id="KW-0732">Signal</keyword>
<feature type="signal peptide" evidence="1">
    <location>
        <begin position="1"/>
        <end position="35"/>
    </location>
</feature>
<name>A0A061IS74_TRYRA</name>
<evidence type="ECO:0000313" key="3">
    <source>
        <dbReference type="EMBL" id="ESL05573.1"/>
    </source>
</evidence>
<dbReference type="InterPro" id="IPR011040">
    <property type="entry name" value="Sialidase"/>
</dbReference>
<evidence type="ECO:0000256" key="1">
    <source>
        <dbReference type="SAM" id="SignalP"/>
    </source>
</evidence>
<keyword evidence="4" id="KW-1185">Reference proteome</keyword>
<dbReference type="AlphaFoldDB" id="A0A061IS74"/>
<dbReference type="Pfam" id="PF13859">
    <property type="entry name" value="BNR_3"/>
    <property type="match status" value="1"/>
</dbReference>
<organism evidence="3 4">
    <name type="scientific">Trypanosoma rangeli SC58</name>
    <dbReference type="NCBI Taxonomy" id="429131"/>
    <lineage>
        <taxon>Eukaryota</taxon>
        <taxon>Discoba</taxon>
        <taxon>Euglenozoa</taxon>
        <taxon>Kinetoplastea</taxon>
        <taxon>Metakinetoplastina</taxon>
        <taxon>Trypanosomatida</taxon>
        <taxon>Trypanosomatidae</taxon>
        <taxon>Trypanosoma</taxon>
        <taxon>Herpetosoma</taxon>
    </lineage>
</organism>
<dbReference type="CDD" id="cd15482">
    <property type="entry name" value="Sialidase_non-viral"/>
    <property type="match status" value="1"/>
</dbReference>
<protein>
    <recommendedName>
        <fullName evidence="2">Sialidase domain-containing protein</fullName>
    </recommendedName>
</protein>
<dbReference type="GO" id="GO:0004308">
    <property type="term" value="F:exo-alpha-sialidase activity"/>
    <property type="evidence" value="ECO:0007669"/>
    <property type="project" value="InterPro"/>
</dbReference>
<evidence type="ECO:0000259" key="2">
    <source>
        <dbReference type="Pfam" id="PF13859"/>
    </source>
</evidence>
<dbReference type="SUPFAM" id="SSF50939">
    <property type="entry name" value="Sialidases"/>
    <property type="match status" value="1"/>
</dbReference>
<dbReference type="InterPro" id="IPR008377">
    <property type="entry name" value="Sialidase_trypan"/>
</dbReference>
<gene>
    <name evidence="3" type="ORF">TRSC58_06773</name>
</gene>
<reference evidence="3 4" key="1">
    <citation type="submission" date="2013-07" db="EMBL/GenBank/DDBJ databases">
        <authorList>
            <person name="Stoco P.H."/>
            <person name="Wagner G."/>
            <person name="Gerber A."/>
            <person name="Zaha A."/>
            <person name="Thompson C."/>
            <person name="Bartholomeu D.C."/>
            <person name="Luckemeyer D.D."/>
            <person name="Bahia D."/>
            <person name="Loreto E."/>
            <person name="Prestes E.B."/>
            <person name="Lima F.M."/>
            <person name="Rodrigues-Luiz G."/>
            <person name="Vallejo G.A."/>
            <person name="Filho J.F."/>
            <person name="Monteiro K.M."/>
            <person name="Tyler K.M."/>
            <person name="de Almeida L.G."/>
            <person name="Ortiz M.F."/>
            <person name="Siervo M.A."/>
            <person name="de Moraes M.H."/>
            <person name="Cunha O.L."/>
            <person name="Mendonca-Neto R."/>
            <person name="Silva R."/>
            <person name="Teixeira S.M."/>
            <person name="Murta S.M."/>
            <person name="Sincero T.C."/>
            <person name="Mendes T.A."/>
            <person name="Urmenyi T.P."/>
            <person name="Silva V.G."/>
            <person name="da Rocha W.D."/>
            <person name="Andersson B."/>
            <person name="Romanha A.J."/>
            <person name="Steindel M."/>
            <person name="de Vasconcelos A.T."/>
            <person name="Grisard E.C."/>
        </authorList>
    </citation>
    <scope>NUCLEOTIDE SEQUENCE [LARGE SCALE GENOMIC DNA]</scope>
    <source>
        <strain evidence="3 4">SC58</strain>
    </source>
</reference>
<dbReference type="InterPro" id="IPR036278">
    <property type="entry name" value="Sialidase_sf"/>
</dbReference>
<dbReference type="PRINTS" id="PR01803">
    <property type="entry name" value="TCSIALIDASE"/>
</dbReference>
<feature type="chain" id="PRO_5001604765" description="Sialidase domain-containing protein" evidence="1">
    <location>
        <begin position="36"/>
        <end position="316"/>
    </location>
</feature>
<proteinExistence type="predicted"/>
<comment type="caution">
    <text evidence="3">The sequence shown here is derived from an EMBL/GenBank/DDBJ whole genome shotgun (WGS) entry which is preliminary data.</text>
</comment>
<dbReference type="Proteomes" id="UP000031737">
    <property type="component" value="Unassembled WGS sequence"/>
</dbReference>
<dbReference type="Gene3D" id="2.120.10.10">
    <property type="match status" value="1"/>
</dbReference>